<reference evidence="1 2" key="1">
    <citation type="submission" date="2017-11" db="EMBL/GenBank/DDBJ databases">
        <title>Complete genome sequence of Sphingomonas sp. Strain Cra20, a psychrotolerant potential plant growth promoting rhizobacteria.</title>
        <authorList>
            <person name="Luo Y."/>
        </authorList>
    </citation>
    <scope>NUCLEOTIDE SEQUENCE [LARGE SCALE GENOMIC DNA]</scope>
    <source>
        <strain evidence="1 2">Cra20</strain>
    </source>
</reference>
<dbReference type="EMBL" id="CP024923">
    <property type="protein sequence ID" value="ATY34377.1"/>
    <property type="molecule type" value="Genomic_DNA"/>
</dbReference>
<organism evidence="1 2">
    <name type="scientific">Sphingomonas psychrotolerans</name>
    <dbReference type="NCBI Taxonomy" id="1327635"/>
    <lineage>
        <taxon>Bacteria</taxon>
        <taxon>Pseudomonadati</taxon>
        <taxon>Pseudomonadota</taxon>
        <taxon>Alphaproteobacteria</taxon>
        <taxon>Sphingomonadales</taxon>
        <taxon>Sphingomonadaceae</taxon>
        <taxon>Sphingomonas</taxon>
    </lineage>
</organism>
<evidence type="ECO:0000313" key="1">
    <source>
        <dbReference type="EMBL" id="ATY34377.1"/>
    </source>
</evidence>
<evidence type="ECO:0000313" key="2">
    <source>
        <dbReference type="Proteomes" id="UP000229081"/>
    </source>
</evidence>
<name>A0A2K8MKI0_9SPHN</name>
<protein>
    <submittedName>
        <fullName evidence="1">Uncharacterized protein</fullName>
    </submittedName>
</protein>
<gene>
    <name evidence="1" type="ORF">CVN68_02210</name>
</gene>
<sequence length="85" mass="10085">MTSETERQELDEELVRELSPGHVLYGSRASAMGRRWRRDDVLFRLEDGRYAQVHLTRREETNPFWPSTDLFASFADWQSVPVEDR</sequence>
<dbReference type="Proteomes" id="UP000229081">
    <property type="component" value="Chromosome"/>
</dbReference>
<dbReference type="RefSeq" id="WP_100284164.1">
    <property type="nucleotide sequence ID" value="NZ_CP024923.1"/>
</dbReference>
<dbReference type="OrthoDB" id="6708942at2"/>
<dbReference type="AlphaFoldDB" id="A0A2K8MKI0"/>
<dbReference type="KEGG" id="sphc:CVN68_02210"/>
<keyword evidence="2" id="KW-1185">Reference proteome</keyword>
<proteinExistence type="predicted"/>
<accession>A0A2K8MKI0</accession>